<dbReference type="AlphaFoldDB" id="A0A7S2YP09"/>
<feature type="region of interest" description="Disordered" evidence="2">
    <location>
        <begin position="101"/>
        <end position="122"/>
    </location>
</feature>
<proteinExistence type="inferred from homology"/>
<feature type="domain" description="Protein kinase" evidence="3">
    <location>
        <begin position="264"/>
        <end position="613"/>
    </location>
</feature>
<organism evidence="4">
    <name type="scientific">Entomoneis paludosa</name>
    <dbReference type="NCBI Taxonomy" id="265537"/>
    <lineage>
        <taxon>Eukaryota</taxon>
        <taxon>Sar</taxon>
        <taxon>Stramenopiles</taxon>
        <taxon>Ochrophyta</taxon>
        <taxon>Bacillariophyta</taxon>
        <taxon>Bacillariophyceae</taxon>
        <taxon>Bacillariophycidae</taxon>
        <taxon>Entomoneidaceae</taxon>
        <taxon>Entomoneis</taxon>
    </lineage>
</organism>
<dbReference type="PROSITE" id="PS50011">
    <property type="entry name" value="PROTEIN_KINASE_DOM"/>
    <property type="match status" value="1"/>
</dbReference>
<dbReference type="PANTHER" id="PTHR45890:SF1">
    <property type="entry name" value="AARF DOMAIN CONTAINING KINASE 2"/>
    <property type="match status" value="1"/>
</dbReference>
<dbReference type="CDD" id="cd13971">
    <property type="entry name" value="ADCK2-like"/>
    <property type="match status" value="1"/>
</dbReference>
<dbReference type="InterPro" id="IPR004147">
    <property type="entry name" value="ABC1_dom"/>
</dbReference>
<dbReference type="GO" id="GO:0005739">
    <property type="term" value="C:mitochondrion"/>
    <property type="evidence" value="ECO:0007669"/>
    <property type="project" value="TreeGrafter"/>
</dbReference>
<dbReference type="SUPFAM" id="SSF56112">
    <property type="entry name" value="Protein kinase-like (PK-like)"/>
    <property type="match status" value="1"/>
</dbReference>
<sequence length="638" mass="72635">MNTPGRQSVKGASSLMLMRAARNTSRNGRCDARHCLVSSSAASGHQKRQLSSVMKNNHHLRVHLNSRQQYQQVVAPSVLVGAYFVGRYGWNKTSNCEAAMLSSSAEEESNSHQPRTAVDRSQRELQRNWRQQLYRAWRMFCRCLKLAVSLAPIAAFYPILLLQNRRDPSVDAQDIVLMTEHGESPQHNAWVEWYLTMCLQCVEASGAAVIKFMQWAGSRPDMFGYEFCSVFSRLQDHTTPHSWEHTEQILIERFGPNWRDKIELDQDNLLGSGCIGQVYRGVVKRPSNNNNLEQHEHVAVKVLHPNVHADIDADLDLMRVAAKLVDRIPGWRDTLKWLDLPNCIEEFAHLLTLQLDLRTEAANLQQFGKNFEAEPDIIFPELVDGFEPSKDILVESYVEGIPVLKFARENRDDRQMLSDMCFKAIRCVCKMIFLDNFIHGDLHPGNVFVSPDGKNFILLDVGIVAEYSENDHQTIVDILSSFIRRNGRKAGQCMISDSNRRRGVDYAVNEELFLDKIEALTWKAADKDNHLMEHLGAYITQICNAAATHHIMMNPSFVSAALAVKVQEGIALALDPQLEMWKVATPIIVESERRRKGLVKSAAKHILGYEKWVRDLMSNETNVRNGRYTQMSPKEGER</sequence>
<name>A0A7S2YP09_9STRA</name>
<evidence type="ECO:0000313" key="4">
    <source>
        <dbReference type="EMBL" id="CAD9987327.1"/>
    </source>
</evidence>
<dbReference type="InterPro" id="IPR052402">
    <property type="entry name" value="ADCK_kinase"/>
</dbReference>
<dbReference type="InterPro" id="IPR011009">
    <property type="entry name" value="Kinase-like_dom_sf"/>
</dbReference>
<comment type="similarity">
    <text evidence="1">Belongs to the protein kinase superfamily. ADCK protein kinase family.</text>
</comment>
<evidence type="ECO:0000259" key="3">
    <source>
        <dbReference type="PROSITE" id="PS50011"/>
    </source>
</evidence>
<dbReference type="InterPro" id="IPR044095">
    <property type="entry name" value="ADCK2_dom"/>
</dbReference>
<evidence type="ECO:0000256" key="2">
    <source>
        <dbReference type="SAM" id="MobiDB-lite"/>
    </source>
</evidence>
<reference evidence="4" key="1">
    <citation type="submission" date="2021-01" db="EMBL/GenBank/DDBJ databases">
        <authorList>
            <person name="Corre E."/>
            <person name="Pelletier E."/>
            <person name="Niang G."/>
            <person name="Scheremetjew M."/>
            <person name="Finn R."/>
            <person name="Kale V."/>
            <person name="Holt S."/>
            <person name="Cochrane G."/>
            <person name="Meng A."/>
            <person name="Brown T."/>
            <person name="Cohen L."/>
        </authorList>
    </citation>
    <scope>NUCLEOTIDE SEQUENCE</scope>
    <source>
        <strain evidence="4">CCMP125</strain>
    </source>
</reference>
<dbReference type="Pfam" id="PF03109">
    <property type="entry name" value="ABC1"/>
    <property type="match status" value="1"/>
</dbReference>
<dbReference type="GO" id="GO:0004672">
    <property type="term" value="F:protein kinase activity"/>
    <property type="evidence" value="ECO:0007669"/>
    <property type="project" value="InterPro"/>
</dbReference>
<dbReference type="Gene3D" id="1.10.510.10">
    <property type="entry name" value="Transferase(Phosphotransferase) domain 1"/>
    <property type="match status" value="1"/>
</dbReference>
<dbReference type="InterPro" id="IPR000719">
    <property type="entry name" value="Prot_kinase_dom"/>
</dbReference>
<evidence type="ECO:0000256" key="1">
    <source>
        <dbReference type="ARBA" id="ARBA00009670"/>
    </source>
</evidence>
<accession>A0A7S2YP09</accession>
<protein>
    <recommendedName>
        <fullName evidence="3">Protein kinase domain-containing protein</fullName>
    </recommendedName>
</protein>
<dbReference type="GO" id="GO:0005524">
    <property type="term" value="F:ATP binding"/>
    <property type="evidence" value="ECO:0007669"/>
    <property type="project" value="InterPro"/>
</dbReference>
<dbReference type="PANTHER" id="PTHR45890">
    <property type="entry name" value="AARF DOMAIN CONTAINING KINASE 2 (PREDICTED)"/>
    <property type="match status" value="1"/>
</dbReference>
<gene>
    <name evidence="4" type="ORF">APAL1065_LOCUS23186</name>
</gene>
<dbReference type="EMBL" id="HBHT01034485">
    <property type="protein sequence ID" value="CAD9987327.1"/>
    <property type="molecule type" value="Transcribed_RNA"/>
</dbReference>